<dbReference type="Proteomes" id="UP000600449">
    <property type="component" value="Unassembled WGS sequence"/>
</dbReference>
<protein>
    <submittedName>
        <fullName evidence="1">Uncharacterized protein</fullName>
    </submittedName>
</protein>
<evidence type="ECO:0000313" key="2">
    <source>
        <dbReference type="Proteomes" id="UP000600449"/>
    </source>
</evidence>
<dbReference type="AlphaFoldDB" id="A0A917V319"/>
<comment type="caution">
    <text evidence="1">The sequence shown here is derived from an EMBL/GenBank/DDBJ whole genome shotgun (WGS) entry which is preliminary data.</text>
</comment>
<proteinExistence type="predicted"/>
<reference evidence="1 2" key="1">
    <citation type="journal article" date="2014" name="Int. J. Syst. Evol. Microbiol.">
        <title>Complete genome sequence of Corynebacterium casei LMG S-19264T (=DSM 44701T), isolated from a smear-ripened cheese.</title>
        <authorList>
            <consortium name="US DOE Joint Genome Institute (JGI-PGF)"/>
            <person name="Walter F."/>
            <person name="Albersmeier A."/>
            <person name="Kalinowski J."/>
            <person name="Ruckert C."/>
        </authorList>
    </citation>
    <scope>NUCLEOTIDE SEQUENCE [LARGE SCALE GENOMIC DNA]</scope>
    <source>
        <strain evidence="1 2">CGMCC 1.9161</strain>
    </source>
</reference>
<name>A0A917V319_9HYPH</name>
<organism evidence="1 2">
    <name type="scientific">Salinarimonas ramus</name>
    <dbReference type="NCBI Taxonomy" id="690164"/>
    <lineage>
        <taxon>Bacteria</taxon>
        <taxon>Pseudomonadati</taxon>
        <taxon>Pseudomonadota</taxon>
        <taxon>Alphaproteobacteria</taxon>
        <taxon>Hyphomicrobiales</taxon>
        <taxon>Salinarimonadaceae</taxon>
        <taxon>Salinarimonas</taxon>
    </lineage>
</organism>
<evidence type="ECO:0000313" key="1">
    <source>
        <dbReference type="EMBL" id="GGK28471.1"/>
    </source>
</evidence>
<accession>A0A917V319</accession>
<keyword evidence="2" id="KW-1185">Reference proteome</keyword>
<gene>
    <name evidence="1" type="ORF">GCM10011322_13680</name>
</gene>
<dbReference type="EMBL" id="BMMF01000004">
    <property type="protein sequence ID" value="GGK28471.1"/>
    <property type="molecule type" value="Genomic_DNA"/>
</dbReference>
<sequence>MITWVFESRDTAKCGRGSSFVAEGRQRAARRSVLSKGSLLPMSGFEVGHDPFRPAVWERGEDARCTREELERFAVRVADAFRFRKPPTLSLN</sequence>